<gene>
    <name evidence="7" type="ORF">APAL1065_LOCUS3427</name>
</gene>
<dbReference type="AlphaFoldDB" id="A0A7S2Y4J4"/>
<evidence type="ECO:0000256" key="3">
    <source>
        <dbReference type="ARBA" id="ARBA00022741"/>
    </source>
</evidence>
<dbReference type="SUPFAM" id="SSF56112">
    <property type="entry name" value="Protein kinase-like (PK-like)"/>
    <property type="match status" value="1"/>
</dbReference>
<dbReference type="GO" id="GO:0005524">
    <property type="term" value="F:ATP binding"/>
    <property type="evidence" value="ECO:0007669"/>
    <property type="project" value="UniProtKB-KW"/>
</dbReference>
<dbReference type="Pfam" id="PF02816">
    <property type="entry name" value="Alpha_kinase"/>
    <property type="match status" value="1"/>
</dbReference>
<dbReference type="SMART" id="SM00811">
    <property type="entry name" value="Alpha_kinase"/>
    <property type="match status" value="1"/>
</dbReference>
<keyword evidence="2" id="KW-0808">Transferase</keyword>
<dbReference type="PANTHER" id="PTHR45992">
    <property type="entry name" value="EUKARYOTIC ELONGATION FACTOR 2 KINASE-RELATED"/>
    <property type="match status" value="1"/>
</dbReference>
<evidence type="ECO:0000259" key="6">
    <source>
        <dbReference type="PROSITE" id="PS51158"/>
    </source>
</evidence>
<dbReference type="PANTHER" id="PTHR45992:SF11">
    <property type="entry name" value="ALPHA-TYPE PROTEIN KINASE DOMAIN-CONTAINING PROTEIN"/>
    <property type="match status" value="1"/>
</dbReference>
<dbReference type="InterPro" id="IPR004166">
    <property type="entry name" value="a-kinase_dom"/>
</dbReference>
<dbReference type="EMBL" id="HBHT01005158">
    <property type="protein sequence ID" value="CAD9946735.1"/>
    <property type="molecule type" value="Transcribed_RNA"/>
</dbReference>
<dbReference type="PROSITE" id="PS51158">
    <property type="entry name" value="ALPHA_KINASE"/>
    <property type="match status" value="1"/>
</dbReference>
<evidence type="ECO:0000256" key="5">
    <source>
        <dbReference type="ARBA" id="ARBA00022840"/>
    </source>
</evidence>
<feature type="domain" description="Alpha-type protein kinase" evidence="6">
    <location>
        <begin position="1"/>
        <end position="221"/>
    </location>
</feature>
<dbReference type="Gene3D" id="3.20.200.10">
    <property type="entry name" value="MHCK/EF2 kinase"/>
    <property type="match status" value="1"/>
</dbReference>
<keyword evidence="5" id="KW-0067">ATP-binding</keyword>
<dbReference type="InterPro" id="IPR051852">
    <property type="entry name" value="Alpha-type_PK"/>
</dbReference>
<name>A0A7S2Y4J4_9STRA</name>
<evidence type="ECO:0000313" key="7">
    <source>
        <dbReference type="EMBL" id="CAD9946735.1"/>
    </source>
</evidence>
<keyword evidence="4" id="KW-0418">Kinase</keyword>
<evidence type="ECO:0000256" key="4">
    <source>
        <dbReference type="ARBA" id="ARBA00022777"/>
    </source>
</evidence>
<evidence type="ECO:0000256" key="2">
    <source>
        <dbReference type="ARBA" id="ARBA00022679"/>
    </source>
</evidence>
<keyword evidence="3" id="KW-0547">Nucleotide-binding</keyword>
<dbReference type="GO" id="GO:0004674">
    <property type="term" value="F:protein serine/threonine kinase activity"/>
    <property type="evidence" value="ECO:0007669"/>
    <property type="project" value="UniProtKB-KW"/>
</dbReference>
<accession>A0A7S2Y4J4</accession>
<sequence length="271" mass="31172">MHSSAARTNLSSDRVNVSNHILGQGQFRIAYAGTYIGGNRNQQEAVCKTFKSKYRALEREFYATDDRVNERAVEFAEDWNNFCEDGKEILITFGSVQTNRHTGMSYLVEPLIRYFEKFTSNNGWIASEDDVGWAVLAMEAFSHFTYHRSGGQMIVCDLQGRYRYDRYNSNRCRFELTDVAICSRQRRYGVTDLGEKGIESFFANHYCNEFCHSNGHHWSSPRTQRQWFAMSSGTSMLGSSAAHLLSTRNQTRFTSTMDPIYADDDDSDDSW</sequence>
<keyword evidence="1" id="KW-0723">Serine/threonine-protein kinase</keyword>
<dbReference type="InterPro" id="IPR011009">
    <property type="entry name" value="Kinase-like_dom_sf"/>
</dbReference>
<protein>
    <recommendedName>
        <fullName evidence="6">Alpha-type protein kinase domain-containing protein</fullName>
    </recommendedName>
</protein>
<reference evidence="7" key="1">
    <citation type="submission" date="2021-01" db="EMBL/GenBank/DDBJ databases">
        <authorList>
            <person name="Corre E."/>
            <person name="Pelletier E."/>
            <person name="Niang G."/>
            <person name="Scheremetjew M."/>
            <person name="Finn R."/>
            <person name="Kale V."/>
            <person name="Holt S."/>
            <person name="Cochrane G."/>
            <person name="Meng A."/>
            <person name="Brown T."/>
            <person name="Cohen L."/>
        </authorList>
    </citation>
    <scope>NUCLEOTIDE SEQUENCE</scope>
    <source>
        <strain evidence="7">CCMP125</strain>
    </source>
</reference>
<evidence type="ECO:0000256" key="1">
    <source>
        <dbReference type="ARBA" id="ARBA00022527"/>
    </source>
</evidence>
<organism evidence="7">
    <name type="scientific">Entomoneis paludosa</name>
    <dbReference type="NCBI Taxonomy" id="265537"/>
    <lineage>
        <taxon>Eukaryota</taxon>
        <taxon>Sar</taxon>
        <taxon>Stramenopiles</taxon>
        <taxon>Ochrophyta</taxon>
        <taxon>Bacillariophyta</taxon>
        <taxon>Bacillariophyceae</taxon>
        <taxon>Bacillariophycidae</taxon>
        <taxon>Entomoneidaceae</taxon>
        <taxon>Entomoneis</taxon>
    </lineage>
</organism>
<proteinExistence type="predicted"/>